<sequence>MSTASLLGTAAALVVVAGLSAMTDAALSRISPARAAELAREGVRGAAGLQVIAADRPRYINLLLLLRLACEIGATTLVALTTFGAWGTGWAAALTTVGSMIVVSYVVVGVGPRTIGVQHAYPVALFSSGLVKFLGNALGPLTRLLILVGNAVTPGKGFREGPFATETELRELVDIAEQRGEVEHGERQMIHSVFQLGDTIVREVMVPRTEMVWIEADKTAAQARALALRSGFSRIPVVGEDVDDILGVVYLKDLIRLPSERDVVCREVMRAATFVPESKPVDDLLREMQAARVHIAVVVDEYGGTAGLVTIEDILEEIVGEITDEYDVERAPVQHLPDGSVRVSARLSVEDLEELFGVEIAEENVETVSGLLAQALGKVPIPGAEAVVAGLSLTAEGTTGRRNRIDTVLVRRVEESAEAEEEGTDA</sequence>
<feature type="domain" description="CNNM transmembrane" evidence="13">
    <location>
        <begin position="1"/>
        <end position="186"/>
    </location>
</feature>
<dbReference type="GO" id="GO:0005886">
    <property type="term" value="C:plasma membrane"/>
    <property type="evidence" value="ECO:0007669"/>
    <property type="project" value="UniProtKB-SubCell"/>
</dbReference>
<dbReference type="Pfam" id="PF03471">
    <property type="entry name" value="CorC_HlyC"/>
    <property type="match status" value="1"/>
</dbReference>
<dbReference type="InterPro" id="IPR000644">
    <property type="entry name" value="CBS_dom"/>
</dbReference>
<evidence type="ECO:0000256" key="8">
    <source>
        <dbReference type="ARBA" id="ARBA00023136"/>
    </source>
</evidence>
<dbReference type="EMBL" id="BSTX01000003">
    <property type="protein sequence ID" value="GLZ79369.1"/>
    <property type="molecule type" value="Genomic_DNA"/>
</dbReference>
<dbReference type="SUPFAM" id="SSF56176">
    <property type="entry name" value="FAD-binding/transporter-associated domain-like"/>
    <property type="match status" value="1"/>
</dbReference>
<dbReference type="PANTHER" id="PTHR22777:SF32">
    <property type="entry name" value="UPF0053 INNER MEMBRANE PROTEIN YFJD"/>
    <property type="match status" value="1"/>
</dbReference>
<dbReference type="PROSITE" id="PS51371">
    <property type="entry name" value="CBS"/>
    <property type="match status" value="2"/>
</dbReference>
<dbReference type="SUPFAM" id="SSF54631">
    <property type="entry name" value="CBS-domain pair"/>
    <property type="match status" value="1"/>
</dbReference>
<proteinExistence type="inferred from homology"/>
<evidence type="ECO:0000256" key="1">
    <source>
        <dbReference type="ARBA" id="ARBA00004651"/>
    </source>
</evidence>
<evidence type="ECO:0000313" key="14">
    <source>
        <dbReference type="EMBL" id="GLZ79369.1"/>
    </source>
</evidence>
<evidence type="ECO:0000256" key="2">
    <source>
        <dbReference type="ARBA" id="ARBA00006337"/>
    </source>
</evidence>
<evidence type="ECO:0000256" key="5">
    <source>
        <dbReference type="ARBA" id="ARBA00022737"/>
    </source>
</evidence>
<feature type="transmembrane region" description="Helical" evidence="11">
    <location>
        <begin position="59"/>
        <end position="83"/>
    </location>
</feature>
<keyword evidence="15" id="KW-1185">Reference proteome</keyword>
<comment type="similarity">
    <text evidence="2">Belongs to the UPF0053 family.</text>
</comment>
<evidence type="ECO:0000256" key="11">
    <source>
        <dbReference type="SAM" id="Phobius"/>
    </source>
</evidence>
<dbReference type="Gene3D" id="3.10.580.10">
    <property type="entry name" value="CBS-domain"/>
    <property type="match status" value="1"/>
</dbReference>
<dbReference type="InterPro" id="IPR002550">
    <property type="entry name" value="CNNM"/>
</dbReference>
<organism evidence="14 15">
    <name type="scientific">Actinorhabdospora filicis</name>
    <dbReference type="NCBI Taxonomy" id="1785913"/>
    <lineage>
        <taxon>Bacteria</taxon>
        <taxon>Bacillati</taxon>
        <taxon>Actinomycetota</taxon>
        <taxon>Actinomycetes</taxon>
        <taxon>Micromonosporales</taxon>
        <taxon>Micromonosporaceae</taxon>
        <taxon>Actinorhabdospora</taxon>
    </lineage>
</organism>
<feature type="domain" description="CBS" evidence="12">
    <location>
        <begin position="268"/>
        <end position="325"/>
    </location>
</feature>
<dbReference type="InterPro" id="IPR005170">
    <property type="entry name" value="Transptr-assoc_dom"/>
</dbReference>
<dbReference type="Proteomes" id="UP001165079">
    <property type="component" value="Unassembled WGS sequence"/>
</dbReference>
<protein>
    <submittedName>
        <fullName evidence="14">Membrane protein</fullName>
    </submittedName>
</protein>
<evidence type="ECO:0000256" key="6">
    <source>
        <dbReference type="ARBA" id="ARBA00022989"/>
    </source>
</evidence>
<feature type="transmembrane region" description="Helical" evidence="11">
    <location>
        <begin position="90"/>
        <end position="108"/>
    </location>
</feature>
<dbReference type="FunFam" id="3.10.580.10:FF:000002">
    <property type="entry name" value="Magnesium/cobalt efflux protein CorC"/>
    <property type="match status" value="1"/>
</dbReference>
<keyword evidence="7 9" id="KW-0129">CBS domain</keyword>
<dbReference type="GO" id="GO:0050660">
    <property type="term" value="F:flavin adenine dinucleotide binding"/>
    <property type="evidence" value="ECO:0007669"/>
    <property type="project" value="InterPro"/>
</dbReference>
<accession>A0A9W6WA75</accession>
<dbReference type="RefSeq" id="WP_349497700.1">
    <property type="nucleotide sequence ID" value="NZ_BSTX01000003.1"/>
</dbReference>
<reference evidence="14" key="1">
    <citation type="submission" date="2023-03" db="EMBL/GenBank/DDBJ databases">
        <title>Actinorhabdospora filicis NBRC 111898.</title>
        <authorList>
            <person name="Ichikawa N."/>
            <person name="Sato H."/>
            <person name="Tonouchi N."/>
        </authorList>
    </citation>
    <scope>NUCLEOTIDE SEQUENCE</scope>
    <source>
        <strain evidence="14">NBRC 111898</strain>
    </source>
</reference>
<keyword evidence="8 10" id="KW-0472">Membrane</keyword>
<evidence type="ECO:0000256" key="7">
    <source>
        <dbReference type="ARBA" id="ARBA00023122"/>
    </source>
</evidence>
<comment type="subcellular location">
    <subcellularLocation>
        <location evidence="1">Cell membrane</location>
        <topology evidence="1">Multi-pass membrane protein</topology>
    </subcellularLocation>
</comment>
<dbReference type="InterPro" id="IPR016169">
    <property type="entry name" value="FAD-bd_PCMH_sub2"/>
</dbReference>
<dbReference type="InterPro" id="IPR036318">
    <property type="entry name" value="FAD-bd_PCMH-like_sf"/>
</dbReference>
<evidence type="ECO:0000313" key="15">
    <source>
        <dbReference type="Proteomes" id="UP001165079"/>
    </source>
</evidence>
<dbReference type="Pfam" id="PF00571">
    <property type="entry name" value="CBS"/>
    <property type="match status" value="2"/>
</dbReference>
<keyword evidence="4 10" id="KW-0812">Transmembrane</keyword>
<evidence type="ECO:0000256" key="4">
    <source>
        <dbReference type="ARBA" id="ARBA00022692"/>
    </source>
</evidence>
<keyword evidence="3" id="KW-1003">Cell membrane</keyword>
<dbReference type="CDD" id="cd04590">
    <property type="entry name" value="CBS_pair_CorC_HlyC_assoc"/>
    <property type="match status" value="1"/>
</dbReference>
<dbReference type="PROSITE" id="PS51846">
    <property type="entry name" value="CNNM"/>
    <property type="match status" value="1"/>
</dbReference>
<evidence type="ECO:0000256" key="3">
    <source>
        <dbReference type="ARBA" id="ARBA00022475"/>
    </source>
</evidence>
<dbReference type="SMART" id="SM01091">
    <property type="entry name" value="CorC_HlyC"/>
    <property type="match status" value="1"/>
</dbReference>
<dbReference type="InterPro" id="IPR046342">
    <property type="entry name" value="CBS_dom_sf"/>
</dbReference>
<comment type="caution">
    <text evidence="14">The sequence shown here is derived from an EMBL/GenBank/DDBJ whole genome shotgun (WGS) entry which is preliminary data.</text>
</comment>
<evidence type="ECO:0000256" key="9">
    <source>
        <dbReference type="PROSITE-ProRule" id="PRU00703"/>
    </source>
</evidence>
<dbReference type="PANTHER" id="PTHR22777">
    <property type="entry name" value="HEMOLYSIN-RELATED"/>
    <property type="match status" value="1"/>
</dbReference>
<dbReference type="SMART" id="SM00116">
    <property type="entry name" value="CBS"/>
    <property type="match status" value="2"/>
</dbReference>
<keyword evidence="6 10" id="KW-1133">Transmembrane helix</keyword>
<evidence type="ECO:0000259" key="12">
    <source>
        <dbReference type="PROSITE" id="PS51371"/>
    </source>
</evidence>
<evidence type="ECO:0000256" key="10">
    <source>
        <dbReference type="PROSITE-ProRule" id="PRU01193"/>
    </source>
</evidence>
<name>A0A9W6WA75_9ACTN</name>
<feature type="domain" description="CBS" evidence="12">
    <location>
        <begin position="205"/>
        <end position="264"/>
    </location>
</feature>
<keyword evidence="5" id="KW-0677">Repeat</keyword>
<dbReference type="InterPro" id="IPR044751">
    <property type="entry name" value="Ion_transp-like_CBS"/>
</dbReference>
<gene>
    <name evidence="14" type="ORF">Afil01_41760</name>
</gene>
<evidence type="ECO:0000259" key="13">
    <source>
        <dbReference type="PROSITE" id="PS51846"/>
    </source>
</evidence>
<dbReference type="AlphaFoldDB" id="A0A9W6WA75"/>
<dbReference type="Pfam" id="PF01595">
    <property type="entry name" value="CNNM"/>
    <property type="match status" value="1"/>
</dbReference>
<dbReference type="Gene3D" id="3.30.465.10">
    <property type="match status" value="1"/>
</dbReference>